<name>A0A0K2VHR7_LEPSM</name>
<dbReference type="SUPFAM" id="SSF82199">
    <property type="entry name" value="SET domain"/>
    <property type="match status" value="1"/>
</dbReference>
<dbReference type="GO" id="GO:0032259">
    <property type="term" value="P:methylation"/>
    <property type="evidence" value="ECO:0007669"/>
    <property type="project" value="UniProtKB-KW"/>
</dbReference>
<proteinExistence type="predicted"/>
<protein>
    <submittedName>
        <fullName evidence="3">SET domain containing (Lysine methyltransferase) 7 [Camelus ferus]</fullName>
    </submittedName>
    <submittedName>
        <fullName evidence="2">SETD7</fullName>
        <ecNumber evidence="2">2.1.1.354</ecNumber>
    </submittedName>
</protein>
<dbReference type="GO" id="GO:0005694">
    <property type="term" value="C:chromosome"/>
    <property type="evidence" value="ECO:0007669"/>
    <property type="project" value="TreeGrafter"/>
</dbReference>
<dbReference type="Gene3D" id="2.20.110.10">
    <property type="entry name" value="Histone H3 K4-specific methyltransferase SET7/9 N-terminal domain"/>
    <property type="match status" value="1"/>
</dbReference>
<sequence length="347" mass="40442">MRQKVLILCFVLCSRHSTGLRIHSSCSKSSNWTRNSGDEIKSWLFSIVPSSNSVSHRCSLEFTSGKDFDKLRMIYSLPSKIKWKAIGDYKLDGWFYGQTDGSGNFMKDRTYFLYPDFRTALIGTFEDQRLIHGVETKASHFRCRNGILELKLSPPKNDSPIYKHIERSRHTLSHNPILRDPLEKRNVYVGSGRLIPETSHQDSLFAKRNIPPFNLISYYGGNWEDLSTPHYQSNMTIDEMEERYQYLLTFNKTHLIDIPPDMSDIRKYRSTLGHKANHHFLGANAAFEYTTHPVYGSIRCLESLKQIEQGEEIIVNYRYDMDSPGIPRWYENLYKKIYPNGEDSQRL</sequence>
<keyword evidence="3" id="KW-0489">Methyltransferase</keyword>
<dbReference type="GO" id="GO:0005634">
    <property type="term" value="C:nucleus"/>
    <property type="evidence" value="ECO:0007669"/>
    <property type="project" value="TreeGrafter"/>
</dbReference>
<gene>
    <name evidence="3" type="primary">SETD7</name>
    <name evidence="2" type="ORF">LSAA_3168</name>
</gene>
<dbReference type="GO" id="GO:0070828">
    <property type="term" value="P:heterochromatin organization"/>
    <property type="evidence" value="ECO:0007669"/>
    <property type="project" value="TreeGrafter"/>
</dbReference>
<dbReference type="Gene3D" id="2.170.270.10">
    <property type="entry name" value="SET domain"/>
    <property type="match status" value="1"/>
</dbReference>
<evidence type="ECO:0000313" key="4">
    <source>
        <dbReference type="Proteomes" id="UP000675881"/>
    </source>
</evidence>
<feature type="chain" id="PRO_5036294082" evidence="1">
    <location>
        <begin position="20"/>
        <end position="347"/>
    </location>
</feature>
<evidence type="ECO:0000313" key="2">
    <source>
        <dbReference type="EMBL" id="CAF2803602.1"/>
    </source>
</evidence>
<keyword evidence="1" id="KW-0732">Signal</keyword>
<dbReference type="PANTHER" id="PTHR46820">
    <property type="entry name" value="HISTONE-LYSINE N-METHYLTRANSFERASE SETD7"/>
    <property type="match status" value="1"/>
</dbReference>
<dbReference type="OrthoDB" id="6261922at2759"/>
<dbReference type="EC" id="2.1.1.354" evidence="2"/>
<dbReference type="GO" id="GO:0003682">
    <property type="term" value="F:chromatin binding"/>
    <property type="evidence" value="ECO:0007669"/>
    <property type="project" value="TreeGrafter"/>
</dbReference>
<reference evidence="2" key="2">
    <citation type="submission" date="2021-02" db="EMBL/GenBank/DDBJ databases">
        <authorList>
            <person name="Bekaert M."/>
        </authorList>
    </citation>
    <scope>NUCLEOTIDE SEQUENCE</scope>
    <source>
        <strain evidence="2">IoA-00</strain>
    </source>
</reference>
<dbReference type="EMBL" id="HG994590">
    <property type="protein sequence ID" value="CAF2803602.1"/>
    <property type="molecule type" value="Genomic_DNA"/>
</dbReference>
<dbReference type="InterPro" id="IPR046341">
    <property type="entry name" value="SET_dom_sf"/>
</dbReference>
<dbReference type="EMBL" id="HACA01032524">
    <property type="protein sequence ID" value="CDW49885.1"/>
    <property type="molecule type" value="Transcribed_RNA"/>
</dbReference>
<dbReference type="AlphaFoldDB" id="A0A0K2VHR7"/>
<evidence type="ECO:0000313" key="3">
    <source>
        <dbReference type="EMBL" id="CDW49885.1"/>
    </source>
</evidence>
<accession>A0A0K2VHR7</accession>
<dbReference type="PANTHER" id="PTHR46820:SF1">
    <property type="entry name" value="HISTONE-LYSINE N-METHYLTRANSFERASE SETD7"/>
    <property type="match status" value="1"/>
</dbReference>
<keyword evidence="4" id="KW-1185">Reference proteome</keyword>
<feature type="signal peptide" evidence="1">
    <location>
        <begin position="1"/>
        <end position="19"/>
    </location>
</feature>
<keyword evidence="3" id="KW-0808">Transferase</keyword>
<dbReference type="GO" id="GO:0140999">
    <property type="term" value="F:histone H3K4 trimethyltransferase activity"/>
    <property type="evidence" value="ECO:0007669"/>
    <property type="project" value="UniProtKB-EC"/>
</dbReference>
<dbReference type="Proteomes" id="UP000675881">
    <property type="component" value="Chromosome 11"/>
</dbReference>
<evidence type="ECO:0000256" key="1">
    <source>
        <dbReference type="SAM" id="SignalP"/>
    </source>
</evidence>
<reference evidence="3" key="1">
    <citation type="submission" date="2014-05" db="EMBL/GenBank/DDBJ databases">
        <authorList>
            <person name="Chronopoulou M."/>
        </authorList>
    </citation>
    <scope>NUCLEOTIDE SEQUENCE</scope>
    <source>
        <tissue evidence="3">Whole organism</tissue>
    </source>
</reference>
<organism evidence="3">
    <name type="scientific">Lepeophtheirus salmonis</name>
    <name type="common">Salmon louse</name>
    <name type="synonym">Caligus salmonis</name>
    <dbReference type="NCBI Taxonomy" id="72036"/>
    <lineage>
        <taxon>Eukaryota</taxon>
        <taxon>Metazoa</taxon>
        <taxon>Ecdysozoa</taxon>
        <taxon>Arthropoda</taxon>
        <taxon>Crustacea</taxon>
        <taxon>Multicrustacea</taxon>
        <taxon>Hexanauplia</taxon>
        <taxon>Copepoda</taxon>
        <taxon>Siphonostomatoida</taxon>
        <taxon>Caligidae</taxon>
        <taxon>Lepeophtheirus</taxon>
    </lineage>
</organism>